<dbReference type="SUPFAM" id="SSF53300">
    <property type="entry name" value="vWA-like"/>
    <property type="match status" value="1"/>
</dbReference>
<dbReference type="PROSITE" id="PS50234">
    <property type="entry name" value="VWFA"/>
    <property type="match status" value="1"/>
</dbReference>
<dbReference type="RefSeq" id="WP_204665144.1">
    <property type="nucleotide sequence ID" value="NZ_JAFBDT010000027.1"/>
</dbReference>
<dbReference type="Proteomes" id="UP000767854">
    <property type="component" value="Unassembled WGS sequence"/>
</dbReference>
<comment type="caution">
    <text evidence="2">The sequence shown here is derived from an EMBL/GenBank/DDBJ whole genome shotgun (WGS) entry which is preliminary data.</text>
</comment>
<evidence type="ECO:0000313" key="3">
    <source>
        <dbReference type="Proteomes" id="UP000767854"/>
    </source>
</evidence>
<evidence type="ECO:0000259" key="1">
    <source>
        <dbReference type="PROSITE" id="PS50234"/>
    </source>
</evidence>
<feature type="domain" description="VWFA" evidence="1">
    <location>
        <begin position="7"/>
        <end position="189"/>
    </location>
</feature>
<accession>A0ABS2MTH9</accession>
<dbReference type="InterPro" id="IPR036465">
    <property type="entry name" value="vWFA_dom_sf"/>
</dbReference>
<evidence type="ECO:0000313" key="2">
    <source>
        <dbReference type="EMBL" id="MBM7562718.1"/>
    </source>
</evidence>
<name>A0ABS2MTH9_9FIRM</name>
<keyword evidence="3" id="KW-1185">Reference proteome</keyword>
<dbReference type="InterPro" id="IPR002035">
    <property type="entry name" value="VWF_A"/>
</dbReference>
<gene>
    <name evidence="2" type="ORF">JOC49_002279</name>
</gene>
<proteinExistence type="predicted"/>
<dbReference type="EMBL" id="JAFBDT010000027">
    <property type="protein sequence ID" value="MBM7562718.1"/>
    <property type="molecule type" value="Genomic_DNA"/>
</dbReference>
<protein>
    <submittedName>
        <fullName evidence="2">Uncharacterized protein YegL</fullName>
    </submittedName>
</protein>
<dbReference type="Gene3D" id="3.40.50.410">
    <property type="entry name" value="von Willebrand factor, type A domain"/>
    <property type="match status" value="1"/>
</dbReference>
<organism evidence="2 3">
    <name type="scientific">Fusibacter tunisiensis</name>
    <dbReference type="NCBI Taxonomy" id="1008308"/>
    <lineage>
        <taxon>Bacteria</taxon>
        <taxon>Bacillati</taxon>
        <taxon>Bacillota</taxon>
        <taxon>Clostridia</taxon>
        <taxon>Eubacteriales</taxon>
        <taxon>Eubacteriales Family XII. Incertae Sedis</taxon>
        <taxon>Fusibacter</taxon>
    </lineage>
</organism>
<sequence>MKKGLTELVFILDRSGSMNGLESDTIGGFNSVLAKQKKEEGEAHITTVLFDDKVELLHDRYDLEKVSMITEKEYFVRGSTALLDAIGKTIHKMGNVQKYASESERAEKVMFVIITDGMENASVEYSYDRIKRMIDQQKERYGWEFIFLGANIDAIETAKRFGIGEDRAANYHADSDGTNLNYEVISETVSMIRSKHAIEKGWKDRIDRDFESRKRR</sequence>
<reference evidence="2 3" key="1">
    <citation type="submission" date="2021-01" db="EMBL/GenBank/DDBJ databases">
        <title>Genomic Encyclopedia of Type Strains, Phase IV (KMG-IV): sequencing the most valuable type-strain genomes for metagenomic binning, comparative biology and taxonomic classification.</title>
        <authorList>
            <person name="Goeker M."/>
        </authorList>
    </citation>
    <scope>NUCLEOTIDE SEQUENCE [LARGE SCALE GENOMIC DNA]</scope>
    <source>
        <strain evidence="2 3">DSM 24436</strain>
    </source>
</reference>
<dbReference type="CDD" id="cd00198">
    <property type="entry name" value="vWFA"/>
    <property type="match status" value="1"/>
</dbReference>